<name>A0ABQ3B3L6_9GAMM</name>
<keyword evidence="1" id="KW-1133">Transmembrane helix</keyword>
<dbReference type="RefSeq" id="WP_189417490.1">
    <property type="nucleotide sequence ID" value="NZ_BMYZ01000001.1"/>
</dbReference>
<reference evidence="4" key="1">
    <citation type="journal article" date="2019" name="Int. J. Syst. Evol. Microbiol.">
        <title>The Global Catalogue of Microorganisms (GCM) 10K type strain sequencing project: providing services to taxonomists for standard genome sequencing and annotation.</title>
        <authorList>
            <consortium name="The Broad Institute Genomics Platform"/>
            <consortium name="The Broad Institute Genome Sequencing Center for Infectious Disease"/>
            <person name="Wu L."/>
            <person name="Ma J."/>
        </authorList>
    </citation>
    <scope>NUCLEOTIDE SEQUENCE [LARGE SCALE GENOMIC DNA]</scope>
    <source>
        <strain evidence="4">KCTC 32239</strain>
    </source>
</reference>
<dbReference type="EMBL" id="BMYZ01000001">
    <property type="protein sequence ID" value="GGY72367.1"/>
    <property type="molecule type" value="Genomic_DNA"/>
</dbReference>
<evidence type="ECO:0000313" key="3">
    <source>
        <dbReference type="EMBL" id="GGY72367.1"/>
    </source>
</evidence>
<dbReference type="Proteomes" id="UP000619761">
    <property type="component" value="Unassembled WGS sequence"/>
</dbReference>
<dbReference type="InterPro" id="IPR029058">
    <property type="entry name" value="AB_hydrolase_fold"/>
</dbReference>
<dbReference type="PIRSF" id="PIRSF029063">
    <property type="entry name" value="IV_sec_VirJ"/>
    <property type="match status" value="1"/>
</dbReference>
<keyword evidence="1" id="KW-0472">Membrane</keyword>
<comment type="caution">
    <text evidence="3">The sequence shown here is derived from an EMBL/GenBank/DDBJ whole genome shotgun (WGS) entry which is preliminary data.</text>
</comment>
<feature type="domain" description="Bacterial virulence" evidence="2">
    <location>
        <begin position="280"/>
        <end position="468"/>
    </location>
</feature>
<accession>A0ABQ3B3L6</accession>
<feature type="transmembrane region" description="Helical" evidence="1">
    <location>
        <begin position="9"/>
        <end position="27"/>
    </location>
</feature>
<evidence type="ECO:0000259" key="2">
    <source>
        <dbReference type="Pfam" id="PF06057"/>
    </source>
</evidence>
<evidence type="ECO:0000256" key="1">
    <source>
        <dbReference type="SAM" id="Phobius"/>
    </source>
</evidence>
<dbReference type="InterPro" id="IPR010333">
    <property type="entry name" value="VirJ"/>
</dbReference>
<dbReference type="SUPFAM" id="SSF53474">
    <property type="entry name" value="alpha/beta-Hydrolases"/>
    <property type="match status" value="1"/>
</dbReference>
<dbReference type="Gene3D" id="3.40.50.1820">
    <property type="entry name" value="alpha/beta hydrolase"/>
    <property type="match status" value="1"/>
</dbReference>
<sequence length="469" mass="51734">MQLSLKRSLLIAGIILALLVAGFIYLFPGNTQPAITNQIGDEQVKLSNNETLQVFRAAKPEKGVLIYIADKSHDNKIADYAKQFASLSYYVAVLDKDALLSSPANTETHCLDLAKKIGDINTQLQKHYQLDDEELPILAGTDQSSAVVYAVLAQAEGHKFHAAVSINFSTDLKVHTALCEQEKFVNTDKLIAIKRLPTSFYVFQDTNAPAESAKFAENIGNVKLTIAADQKQNAQAEAIQILQWLDPRLADQISSDASDSDLPLIEVPVTESANIQASESLVVLLTGDGGWAEIDKSLAKILADKGIPTVALDSLSYFWKQRTPQETAKDIEDTISHYLDKWNKKRAILIGYSFGADVLPFVANNLTTETQQKISLIALLGMGKTAAFEFRLSSWMNADKNPNRLPILPEFGKMKWANTICIYGVDDDAANCLPTAELGVKIISMPGDHHFDERYDELVQHILDNEKAR</sequence>
<gene>
    <name evidence="3" type="primary">acvB</name>
    <name evidence="3" type="ORF">GCM10011613_16670</name>
</gene>
<keyword evidence="4" id="KW-1185">Reference proteome</keyword>
<evidence type="ECO:0000313" key="4">
    <source>
        <dbReference type="Proteomes" id="UP000619761"/>
    </source>
</evidence>
<keyword evidence="1" id="KW-0812">Transmembrane</keyword>
<dbReference type="Pfam" id="PF06057">
    <property type="entry name" value="VirJ"/>
    <property type="match status" value="1"/>
</dbReference>
<protein>
    <submittedName>
        <fullName evidence="3">Virulence protein</fullName>
    </submittedName>
</protein>
<dbReference type="InterPro" id="IPR011225">
    <property type="entry name" value="IV_sec_VirJ"/>
</dbReference>
<organism evidence="3 4">
    <name type="scientific">Cellvibrio zantedeschiae</name>
    <dbReference type="NCBI Taxonomy" id="1237077"/>
    <lineage>
        <taxon>Bacteria</taxon>
        <taxon>Pseudomonadati</taxon>
        <taxon>Pseudomonadota</taxon>
        <taxon>Gammaproteobacteria</taxon>
        <taxon>Cellvibrionales</taxon>
        <taxon>Cellvibrionaceae</taxon>
        <taxon>Cellvibrio</taxon>
    </lineage>
</organism>
<proteinExistence type="predicted"/>